<protein>
    <submittedName>
        <fullName evidence="4">Aldehyde reductase 2</fullName>
    </submittedName>
</protein>
<dbReference type="InterPro" id="IPR001509">
    <property type="entry name" value="Epimerase_deHydtase"/>
</dbReference>
<proteinExistence type="inferred from homology"/>
<evidence type="ECO:0000256" key="2">
    <source>
        <dbReference type="ARBA" id="ARBA00023445"/>
    </source>
</evidence>
<dbReference type="GO" id="GO:0016616">
    <property type="term" value="F:oxidoreductase activity, acting on the CH-OH group of donors, NAD or NADP as acceptor"/>
    <property type="evidence" value="ECO:0007669"/>
    <property type="project" value="TreeGrafter"/>
</dbReference>
<feature type="domain" description="NAD-dependent epimerase/dehydratase" evidence="3">
    <location>
        <begin position="15"/>
        <end position="191"/>
    </location>
</feature>
<sequence>MHSEGTFGIPEGSTVLVTGVNGFIGSHVCAQFLQLGFSVRGTVRDVGKCAWVEELMERQGGTGVFNLVSLPDLEEEGAFDPLVEGVSAVVHVASPVSLSPDPESVIPSSIAGVMNALRAANKSASVKRFVLTSSSVAAALPKPDGKRFDVTADSCSIESVAIAWGEPHPHQAWHVYAASKSEAERAVWKFYKQDRSRRPDLVYFPAATSEEAWML</sequence>
<name>A0A4R8Q498_9PEZI</name>
<dbReference type="PANTHER" id="PTHR10366">
    <property type="entry name" value="NAD DEPENDENT EPIMERASE/DEHYDRATASE"/>
    <property type="match status" value="1"/>
</dbReference>
<comment type="caution">
    <text evidence="4">The sequence shown here is derived from an EMBL/GenBank/DDBJ whole genome shotgun (WGS) entry which is preliminary data.</text>
</comment>
<reference evidence="4 5" key="1">
    <citation type="submission" date="2018-11" db="EMBL/GenBank/DDBJ databases">
        <title>Genome sequence and assembly of Colletotrichum spinosum.</title>
        <authorList>
            <person name="Gan P."/>
            <person name="Shirasu K."/>
        </authorList>
    </citation>
    <scope>NUCLEOTIDE SEQUENCE [LARGE SCALE GENOMIC DNA]</scope>
    <source>
        <strain evidence="4 5">CBS 515.97</strain>
    </source>
</reference>
<dbReference type="EMBL" id="QAPG01000154">
    <property type="protein sequence ID" value="TDZ29995.1"/>
    <property type="molecule type" value="Genomic_DNA"/>
</dbReference>
<dbReference type="SUPFAM" id="SSF51735">
    <property type="entry name" value="NAD(P)-binding Rossmann-fold domains"/>
    <property type="match status" value="1"/>
</dbReference>
<dbReference type="Proteomes" id="UP000295083">
    <property type="component" value="Unassembled WGS sequence"/>
</dbReference>
<accession>A0A4R8Q498</accession>
<dbReference type="PANTHER" id="PTHR10366:SF562">
    <property type="entry name" value="ALDEHYDE REDUCTASE II (AFU_ORTHOLOGUE AFUA_1G11360)"/>
    <property type="match status" value="1"/>
</dbReference>
<dbReference type="InterPro" id="IPR036291">
    <property type="entry name" value="NAD(P)-bd_dom_sf"/>
</dbReference>
<evidence type="ECO:0000256" key="1">
    <source>
        <dbReference type="ARBA" id="ARBA00023002"/>
    </source>
</evidence>
<dbReference type="Gene3D" id="3.40.50.720">
    <property type="entry name" value="NAD(P)-binding Rossmann-like Domain"/>
    <property type="match status" value="1"/>
</dbReference>
<evidence type="ECO:0000313" key="5">
    <source>
        <dbReference type="Proteomes" id="UP000295083"/>
    </source>
</evidence>
<evidence type="ECO:0000259" key="3">
    <source>
        <dbReference type="Pfam" id="PF01370"/>
    </source>
</evidence>
<dbReference type="AlphaFoldDB" id="A0A4R8Q498"/>
<dbReference type="Pfam" id="PF01370">
    <property type="entry name" value="Epimerase"/>
    <property type="match status" value="1"/>
</dbReference>
<gene>
    <name evidence="4" type="primary">ALD2-4</name>
    <name evidence="4" type="ORF">C8035_v003751</name>
</gene>
<keyword evidence="5" id="KW-1185">Reference proteome</keyword>
<organism evidence="4 5">
    <name type="scientific">Colletotrichum spinosum</name>
    <dbReference type="NCBI Taxonomy" id="1347390"/>
    <lineage>
        <taxon>Eukaryota</taxon>
        <taxon>Fungi</taxon>
        <taxon>Dikarya</taxon>
        <taxon>Ascomycota</taxon>
        <taxon>Pezizomycotina</taxon>
        <taxon>Sordariomycetes</taxon>
        <taxon>Hypocreomycetidae</taxon>
        <taxon>Glomerellales</taxon>
        <taxon>Glomerellaceae</taxon>
        <taxon>Colletotrichum</taxon>
        <taxon>Colletotrichum orbiculare species complex</taxon>
    </lineage>
</organism>
<keyword evidence="1" id="KW-0560">Oxidoreductase</keyword>
<comment type="similarity">
    <text evidence="2">Belongs to the NAD(P)-dependent epimerase/dehydratase family. Dihydroflavonol-4-reductase subfamily.</text>
</comment>
<dbReference type="InterPro" id="IPR050425">
    <property type="entry name" value="NAD(P)_dehydrat-like"/>
</dbReference>
<evidence type="ECO:0000313" key="4">
    <source>
        <dbReference type="EMBL" id="TDZ29995.1"/>
    </source>
</evidence>